<feature type="binding site" evidence="5">
    <location>
        <position position="89"/>
    </location>
    <ligand>
        <name>substrate</name>
    </ligand>
</feature>
<feature type="binding site" evidence="5">
    <location>
        <begin position="312"/>
        <end position="313"/>
    </location>
    <ligand>
        <name>substrate</name>
    </ligand>
</feature>
<dbReference type="HOGENOM" id="CLU_015572_1_1_2"/>
<comment type="similarity">
    <text evidence="5">Belongs to the metallo-dependent hydrolases superfamily. DHOase family. Class I DHOase subfamily.</text>
</comment>
<dbReference type="PANTHER" id="PTHR43668">
    <property type="entry name" value="ALLANTOINASE"/>
    <property type="match status" value="1"/>
</dbReference>
<feature type="active site" evidence="5">
    <location>
        <position position="294"/>
    </location>
</feature>
<dbReference type="InterPro" id="IPR002195">
    <property type="entry name" value="Dihydroorotase_CS"/>
</dbReference>
<dbReference type="PROSITE" id="PS00482">
    <property type="entry name" value="DIHYDROOROTASE_1"/>
    <property type="match status" value="1"/>
</dbReference>
<comment type="similarity">
    <text evidence="1">Belongs to the metallo-dependent hydrolases superfamily. Hydantoinase/dihydropyrimidinase family.</text>
</comment>
<feature type="binding site" evidence="5">
    <location>
        <position position="57"/>
    </location>
    <ligand>
        <name>Zn(2+)</name>
        <dbReference type="ChEBI" id="CHEBI:29105"/>
        <label>1</label>
    </ligand>
</feature>
<dbReference type="InterPro" id="IPR006680">
    <property type="entry name" value="Amidohydro-rel"/>
</dbReference>
<feature type="binding site" evidence="5">
    <location>
        <position position="55"/>
    </location>
    <ligand>
        <name>Zn(2+)</name>
        <dbReference type="ChEBI" id="CHEBI:29105"/>
        <label>1</label>
    </ligand>
</feature>
<dbReference type="InterPro" id="IPR032466">
    <property type="entry name" value="Metal_Hydrolase"/>
</dbReference>
<evidence type="ECO:0000256" key="4">
    <source>
        <dbReference type="ARBA" id="ARBA00022975"/>
    </source>
</evidence>
<evidence type="ECO:0000313" key="7">
    <source>
        <dbReference type="EMBL" id="EFC93229.1"/>
    </source>
</evidence>
<dbReference type="UniPathway" id="UPA00070">
    <property type="reaction ID" value="UER00117"/>
</dbReference>
<feature type="binding site" evidence="5">
    <location>
        <position position="229"/>
    </location>
    <ligand>
        <name>Zn(2+)</name>
        <dbReference type="ChEBI" id="CHEBI:29105"/>
        <label>2</label>
    </ligand>
</feature>
<feature type="domain" description="Amidohydrolase-related" evidence="6">
    <location>
        <begin position="47"/>
        <end position="410"/>
    </location>
</feature>
<dbReference type="GO" id="GO:0006145">
    <property type="term" value="P:purine nucleobase catabolic process"/>
    <property type="evidence" value="ECO:0007669"/>
    <property type="project" value="TreeGrafter"/>
</dbReference>
<evidence type="ECO:0000259" key="6">
    <source>
        <dbReference type="Pfam" id="PF01979"/>
    </source>
</evidence>
<dbReference type="GO" id="GO:0004038">
    <property type="term" value="F:allantoinase activity"/>
    <property type="evidence" value="ECO:0007669"/>
    <property type="project" value="TreeGrafter"/>
</dbReference>
<dbReference type="GO" id="GO:0005737">
    <property type="term" value="C:cytoplasm"/>
    <property type="evidence" value="ECO:0007669"/>
    <property type="project" value="TreeGrafter"/>
</dbReference>
<feature type="binding site" evidence="5">
    <location>
        <position position="294"/>
    </location>
    <ligand>
        <name>Zn(2+)</name>
        <dbReference type="ChEBI" id="CHEBI:29105"/>
        <label>1</label>
    </ligand>
</feature>
<evidence type="ECO:0000256" key="2">
    <source>
        <dbReference type="ARBA" id="ARBA00022723"/>
    </source>
</evidence>
<dbReference type="Pfam" id="PF01979">
    <property type="entry name" value="Amidohydro_1"/>
    <property type="match status" value="1"/>
</dbReference>
<proteinExistence type="inferred from homology"/>
<gene>
    <name evidence="5" type="primary">pyrC</name>
    <name evidence="7" type="ORF">METSMIF1_02800</name>
</gene>
<dbReference type="NCBIfam" id="TIGR00857">
    <property type="entry name" value="pyrC_multi"/>
    <property type="match status" value="1"/>
</dbReference>
<comment type="caution">
    <text evidence="7">The sequence shown here is derived from an EMBL/GenBank/DDBJ whole genome shotgun (WGS) entry which is preliminary data.</text>
</comment>
<dbReference type="EMBL" id="ABYV02000006">
    <property type="protein sequence ID" value="EFC93229.1"/>
    <property type="molecule type" value="Genomic_DNA"/>
</dbReference>
<accession>D2ZPN2</accession>
<dbReference type="InterPro" id="IPR011059">
    <property type="entry name" value="Metal-dep_hydrolase_composite"/>
</dbReference>
<evidence type="ECO:0000256" key="5">
    <source>
        <dbReference type="HAMAP-Rule" id="MF_00220"/>
    </source>
</evidence>
<dbReference type="Gene3D" id="3.20.20.140">
    <property type="entry name" value="Metal-dependent hydrolases"/>
    <property type="match status" value="1"/>
</dbReference>
<dbReference type="GO" id="GO:0044205">
    <property type="term" value="P:'de novo' UMP biosynthetic process"/>
    <property type="evidence" value="ECO:0007669"/>
    <property type="project" value="UniProtKB-UniRule"/>
</dbReference>
<dbReference type="GO" id="GO:0004151">
    <property type="term" value="F:dihydroorotase activity"/>
    <property type="evidence" value="ECO:0007669"/>
    <property type="project" value="UniProtKB-UniRule"/>
</dbReference>
<keyword evidence="2 5" id="KW-0479">Metal-binding</keyword>
<dbReference type="Gene3D" id="2.30.40.10">
    <property type="entry name" value="Urease, subunit C, domain 1"/>
    <property type="match status" value="1"/>
</dbReference>
<dbReference type="PATRIC" id="fig|521002.11.peg.782"/>
<dbReference type="SUPFAM" id="SSF51556">
    <property type="entry name" value="Metallo-dependent hydrolases"/>
    <property type="match status" value="1"/>
</dbReference>
<feature type="binding site" evidence="5">
    <location>
        <position position="298"/>
    </location>
    <ligand>
        <name>substrate</name>
    </ligand>
</feature>
<dbReference type="PROSITE" id="PS00483">
    <property type="entry name" value="DIHYDROOROTASE_2"/>
    <property type="match status" value="1"/>
</dbReference>
<comment type="cofactor">
    <cofactor evidence="5">
        <name>Zn(2+)</name>
        <dbReference type="ChEBI" id="CHEBI:29105"/>
    </cofactor>
    <text evidence="5">Binds 2 Zn(2+) ions per subunit.</text>
</comment>
<keyword evidence="4 5" id="KW-0665">Pyrimidine biosynthesis</keyword>
<name>D2ZPN2_METSM</name>
<dbReference type="EC" id="3.5.2.3" evidence="5"/>
<dbReference type="GO" id="GO:0008270">
    <property type="term" value="F:zinc ion binding"/>
    <property type="evidence" value="ECO:0007669"/>
    <property type="project" value="UniProtKB-UniRule"/>
</dbReference>
<dbReference type="SUPFAM" id="SSF51338">
    <property type="entry name" value="Composite domain of metallo-dependent hydrolases"/>
    <property type="match status" value="1"/>
</dbReference>
<protein>
    <recommendedName>
        <fullName evidence="5">Dihydroorotase</fullName>
        <shortName evidence="5">DHOase</shortName>
        <ecNumber evidence="5">3.5.2.3</ecNumber>
    </recommendedName>
</protein>
<comment type="function">
    <text evidence="5">Catalyzes the reversible cyclization of carbamoyl aspartate to dihydroorotate.</text>
</comment>
<reference evidence="7 8" key="1">
    <citation type="submission" date="2010-01" db="EMBL/GenBank/DDBJ databases">
        <authorList>
            <person name="Weinstock G."/>
            <person name="Sodergren E."/>
            <person name="Clifton S."/>
            <person name="Fulton L."/>
            <person name="Fulton B."/>
            <person name="Courtney L."/>
            <person name="Fronick C."/>
            <person name="Harrison M."/>
            <person name="Strong C."/>
            <person name="Farmer C."/>
            <person name="Delahaunty K."/>
            <person name="Markovic C."/>
            <person name="Hall O."/>
            <person name="Minx P."/>
            <person name="Tomlinson C."/>
            <person name="Mitreva M."/>
            <person name="Nelson J."/>
            <person name="Hou S."/>
            <person name="Wollam A."/>
            <person name="Pepin K.H."/>
            <person name="Johnson M."/>
            <person name="Bhonagiri V."/>
            <person name="Nash W.E."/>
            <person name="Warren W."/>
            <person name="Chinwalla A."/>
            <person name="Mardis E.R."/>
            <person name="Wilson R.K."/>
        </authorList>
    </citation>
    <scope>NUCLEOTIDE SEQUENCE [LARGE SCALE GENOMIC DNA]</scope>
    <source>
        <strain evidence="7 8">DSM 2374</strain>
    </source>
</reference>
<comment type="catalytic activity">
    <reaction evidence="5">
        <text>(S)-dihydroorotate + H2O = N-carbamoyl-L-aspartate + H(+)</text>
        <dbReference type="Rhea" id="RHEA:24296"/>
        <dbReference type="ChEBI" id="CHEBI:15377"/>
        <dbReference type="ChEBI" id="CHEBI:15378"/>
        <dbReference type="ChEBI" id="CHEBI:30864"/>
        <dbReference type="ChEBI" id="CHEBI:32814"/>
        <dbReference type="EC" id="3.5.2.3"/>
    </reaction>
</comment>
<feature type="modified residue" description="N6-carboxylysine" evidence="5">
    <location>
        <position position="139"/>
    </location>
</feature>
<dbReference type="Proteomes" id="UP000004028">
    <property type="component" value="Unassembled WGS sequence"/>
</dbReference>
<feature type="binding site" evidence="5">
    <location>
        <begin position="57"/>
        <end position="59"/>
    </location>
    <ligand>
        <name>substrate</name>
    </ligand>
</feature>
<feature type="binding site" evidence="5">
    <location>
        <position position="139"/>
    </location>
    <ligand>
        <name>Zn(2+)</name>
        <dbReference type="ChEBI" id="CHEBI:29105"/>
        <label>2</label>
    </ligand>
</feature>
<organism evidence="7 8">
    <name type="scientific">Methanobrevibacter smithii DSM 2374</name>
    <dbReference type="NCBI Taxonomy" id="521002"/>
    <lineage>
        <taxon>Archaea</taxon>
        <taxon>Methanobacteriati</taxon>
        <taxon>Methanobacteriota</taxon>
        <taxon>Methanomada group</taxon>
        <taxon>Methanobacteria</taxon>
        <taxon>Methanobacteriales</taxon>
        <taxon>Methanobacteriaceae</taxon>
        <taxon>Methanobrevibacter</taxon>
    </lineage>
</organism>
<dbReference type="PANTHER" id="PTHR43668:SF2">
    <property type="entry name" value="ALLANTOINASE"/>
    <property type="match status" value="1"/>
</dbReference>
<feature type="binding site" evidence="5">
    <location>
        <position position="139"/>
    </location>
    <ligand>
        <name>Zn(2+)</name>
        <dbReference type="ChEBI" id="CHEBI:29105"/>
        <label>1</label>
    </ligand>
</feature>
<sequence>MDTIIENCKLINKIGNFYVGIKNGKIAKISKIPFEGGKKIDINGKLLLPGFIDPHVHFRDPGLTQKEDFKTGSESAANGGFTTVIDMPNTIPKTNTYKALKEKIAIADKKSIVNYELQAGWNTLEEMEKMISLNPISFKIFMDLENDETLEGIFKDLGTLKKTTSYNGLVAVHCENKAIIKKEISRLKQKEENIPIDYSYARPAKAEDESVKQAIELASANNLNLHICHLSSKKSLNLAKSNNVSYEFTPHHLLLDNSTYNTYGTMIKTNPPLREAKDKINISDIDENTIIGTDHAPHTLEDKNQGVWSSSPGIPGLETVVSLLLTQVNKGNLDLKLIPKILSKNAAKVYNLKNKGSISIGKDADFTVIDLKKEGKFNIENFKTKAKYSPFDGQEYTGEAVMTIINGKIVANKL</sequence>
<dbReference type="FunFam" id="3.20.20.140:FF:000174">
    <property type="entry name" value="Dihydropyrimidinase-related protein 2"/>
    <property type="match status" value="1"/>
</dbReference>
<dbReference type="RefSeq" id="WP_004032936.1">
    <property type="nucleotide sequence ID" value="NZ_GG704759.1"/>
</dbReference>
<dbReference type="AlphaFoldDB" id="D2ZPN2"/>
<comment type="pathway">
    <text evidence="5">Pyrimidine metabolism; UMP biosynthesis via de novo pathway; (S)-dihydroorotate from bicarbonate: step 3/3.</text>
</comment>
<dbReference type="InterPro" id="IPR050138">
    <property type="entry name" value="DHOase/Allantoinase_Hydrolase"/>
</dbReference>
<keyword evidence="5" id="KW-0862">Zinc</keyword>
<keyword evidence="3 5" id="KW-0378">Hydrolase</keyword>
<dbReference type="CDD" id="cd01318">
    <property type="entry name" value="DHOase_IIb"/>
    <property type="match status" value="1"/>
</dbReference>
<dbReference type="InterPro" id="IPR004722">
    <property type="entry name" value="DHOase"/>
</dbReference>
<evidence type="ECO:0000256" key="1">
    <source>
        <dbReference type="ARBA" id="ARBA00008829"/>
    </source>
</evidence>
<feature type="binding site" evidence="5">
    <location>
        <position position="173"/>
    </location>
    <ligand>
        <name>Zn(2+)</name>
        <dbReference type="ChEBI" id="CHEBI:29105"/>
        <label>2</label>
    </ligand>
</feature>
<evidence type="ECO:0000313" key="8">
    <source>
        <dbReference type="Proteomes" id="UP000004028"/>
    </source>
</evidence>
<evidence type="ECO:0000256" key="3">
    <source>
        <dbReference type="ARBA" id="ARBA00022801"/>
    </source>
</evidence>
<dbReference type="HAMAP" id="MF_00220_A">
    <property type="entry name" value="PyrC_classI_A"/>
    <property type="match status" value="1"/>
</dbReference>